<organism evidence="3 4">
    <name type="scientific">Methylobacterium aquaticum</name>
    <dbReference type="NCBI Taxonomy" id="270351"/>
    <lineage>
        <taxon>Bacteria</taxon>
        <taxon>Pseudomonadati</taxon>
        <taxon>Pseudomonadota</taxon>
        <taxon>Alphaproteobacteria</taxon>
        <taxon>Hyphomicrobiales</taxon>
        <taxon>Methylobacteriaceae</taxon>
        <taxon>Methylobacterium</taxon>
    </lineage>
</organism>
<dbReference type="Proteomes" id="UP000035929">
    <property type="component" value="Unassembled WGS sequence"/>
</dbReference>
<proteinExistence type="predicted"/>
<dbReference type="EMBL" id="LABX01000312">
    <property type="protein sequence ID" value="KMO27370.1"/>
    <property type="molecule type" value="Genomic_DNA"/>
</dbReference>
<keyword evidence="2" id="KW-1133">Transmembrane helix</keyword>
<gene>
    <name evidence="3" type="ORF">VP06_30955</name>
</gene>
<dbReference type="RefSeq" id="WP_048467643.1">
    <property type="nucleotide sequence ID" value="NZ_LABX01000312.1"/>
</dbReference>
<dbReference type="OrthoDB" id="8002927at2"/>
<evidence type="ECO:0000313" key="4">
    <source>
        <dbReference type="Proteomes" id="UP000035929"/>
    </source>
</evidence>
<comment type="caution">
    <text evidence="3">The sequence shown here is derived from an EMBL/GenBank/DDBJ whole genome shotgun (WGS) entry which is preliminary data.</text>
</comment>
<dbReference type="PATRIC" id="fig|270351.6.peg.4707"/>
<sequence length="87" mass="8728">MDAFGRETPPPSLLRRTGTIALIAIAGSLAATHFLASRSTPSGPGGQAMASLRGLVDPETTGSIAAESLSGSAARTRLDPCGAPLRP</sequence>
<name>A0A0J6RWY9_9HYPH</name>
<protein>
    <submittedName>
        <fullName evidence="3">Uncharacterized protein</fullName>
    </submittedName>
</protein>
<feature type="transmembrane region" description="Helical" evidence="2">
    <location>
        <begin position="20"/>
        <end position="36"/>
    </location>
</feature>
<keyword evidence="2" id="KW-0812">Transmembrane</keyword>
<evidence type="ECO:0000256" key="2">
    <source>
        <dbReference type="SAM" id="Phobius"/>
    </source>
</evidence>
<dbReference type="AlphaFoldDB" id="A0A0J6RWY9"/>
<feature type="region of interest" description="Disordered" evidence="1">
    <location>
        <begin position="61"/>
        <end position="87"/>
    </location>
</feature>
<accession>A0A0J6RWY9</accession>
<evidence type="ECO:0000256" key="1">
    <source>
        <dbReference type="SAM" id="MobiDB-lite"/>
    </source>
</evidence>
<keyword evidence="2" id="KW-0472">Membrane</keyword>
<reference evidence="3 4" key="1">
    <citation type="submission" date="2015-03" db="EMBL/GenBank/DDBJ databases">
        <title>Genome sequencing of Methylobacterium aquaticum DSM16371 type strain.</title>
        <authorList>
            <person name="Chaudhry V."/>
            <person name="Patil P.B."/>
        </authorList>
    </citation>
    <scope>NUCLEOTIDE SEQUENCE [LARGE SCALE GENOMIC DNA]</scope>
    <source>
        <strain evidence="3 4">DSM 16371</strain>
    </source>
</reference>
<evidence type="ECO:0000313" key="3">
    <source>
        <dbReference type="EMBL" id="KMO27370.1"/>
    </source>
</evidence>